<feature type="transmembrane region" description="Helical" evidence="7">
    <location>
        <begin position="61"/>
        <end position="78"/>
    </location>
</feature>
<evidence type="ECO:0000313" key="9">
    <source>
        <dbReference type="EMBL" id="VDN47585.1"/>
    </source>
</evidence>
<evidence type="ECO:0000256" key="1">
    <source>
        <dbReference type="ARBA" id="ARBA00004651"/>
    </source>
</evidence>
<keyword evidence="4 7" id="KW-0812">Transmembrane</keyword>
<comment type="subcellular location">
    <subcellularLocation>
        <location evidence="1">Cell membrane</location>
        <topology evidence="1">Multi-pass membrane protein</topology>
    </subcellularLocation>
</comment>
<feature type="transmembrane region" description="Helical" evidence="7">
    <location>
        <begin position="152"/>
        <end position="184"/>
    </location>
</feature>
<dbReference type="GO" id="GO:0008168">
    <property type="term" value="F:methyltransferase activity"/>
    <property type="evidence" value="ECO:0007669"/>
    <property type="project" value="UniProtKB-KW"/>
</dbReference>
<keyword evidence="9" id="KW-0489">Methyltransferase</keyword>
<dbReference type="InterPro" id="IPR003416">
    <property type="entry name" value="MgtC/SapB/SrpB/YhiD_fam"/>
</dbReference>
<name>A0A3P7NX81_9FIRM</name>
<evidence type="ECO:0000256" key="5">
    <source>
        <dbReference type="ARBA" id="ARBA00022989"/>
    </source>
</evidence>
<evidence type="ECO:0000256" key="2">
    <source>
        <dbReference type="ARBA" id="ARBA00009298"/>
    </source>
</evidence>
<protein>
    <submittedName>
        <fullName evidence="9">Methyltransferase (Modular protein)</fullName>
    </submittedName>
</protein>
<dbReference type="Pfam" id="PF02308">
    <property type="entry name" value="MgtC"/>
    <property type="match status" value="1"/>
</dbReference>
<keyword evidence="9" id="KW-0808">Transferase</keyword>
<dbReference type="KEGG" id="cbar:PATL70BA_1697"/>
<dbReference type="Proteomes" id="UP000279029">
    <property type="component" value="Chromosome"/>
</dbReference>
<dbReference type="GO" id="GO:0032259">
    <property type="term" value="P:methylation"/>
    <property type="evidence" value="ECO:0007669"/>
    <property type="project" value="UniProtKB-KW"/>
</dbReference>
<feature type="transmembrane region" description="Helical" evidence="7">
    <location>
        <begin position="121"/>
        <end position="140"/>
    </location>
</feature>
<organism evidence="9 10">
    <name type="scientific">Petrocella atlantisensis</name>
    <dbReference type="NCBI Taxonomy" id="2173034"/>
    <lineage>
        <taxon>Bacteria</taxon>
        <taxon>Bacillati</taxon>
        <taxon>Bacillota</taxon>
        <taxon>Clostridia</taxon>
        <taxon>Lachnospirales</taxon>
        <taxon>Vallitaleaceae</taxon>
        <taxon>Petrocella</taxon>
    </lineage>
</organism>
<evidence type="ECO:0000256" key="7">
    <source>
        <dbReference type="SAM" id="Phobius"/>
    </source>
</evidence>
<dbReference type="PANTHER" id="PTHR33778">
    <property type="entry name" value="PROTEIN MGTC"/>
    <property type="match status" value="1"/>
</dbReference>
<comment type="similarity">
    <text evidence="2">Belongs to the MgtC/SapB family.</text>
</comment>
<dbReference type="PANTHER" id="PTHR33778:SF1">
    <property type="entry name" value="MAGNESIUM TRANSPORTER YHID-RELATED"/>
    <property type="match status" value="1"/>
</dbReference>
<evidence type="ECO:0000313" key="10">
    <source>
        <dbReference type="Proteomes" id="UP000279029"/>
    </source>
</evidence>
<dbReference type="EMBL" id="LR130778">
    <property type="protein sequence ID" value="VDN47585.1"/>
    <property type="molecule type" value="Genomic_DNA"/>
</dbReference>
<dbReference type="AlphaFoldDB" id="A0A3P7NX81"/>
<keyword evidence="6 7" id="KW-0472">Membrane</keyword>
<proteinExistence type="inferred from homology"/>
<keyword evidence="3" id="KW-1003">Cell membrane</keyword>
<accession>A0A3P7NX81</accession>
<dbReference type="RefSeq" id="WP_243115994.1">
    <property type="nucleotide sequence ID" value="NZ_LR130778.1"/>
</dbReference>
<gene>
    <name evidence="9" type="ORF">PATL70BA_1697</name>
</gene>
<dbReference type="InterPro" id="IPR049177">
    <property type="entry name" value="MgtC_SapB_SrpB_YhiD_N"/>
</dbReference>
<evidence type="ECO:0000256" key="4">
    <source>
        <dbReference type="ARBA" id="ARBA00022692"/>
    </source>
</evidence>
<feature type="transmembrane region" description="Helical" evidence="7">
    <location>
        <begin position="90"/>
        <end position="109"/>
    </location>
</feature>
<evidence type="ECO:0000256" key="6">
    <source>
        <dbReference type="ARBA" id="ARBA00023136"/>
    </source>
</evidence>
<dbReference type="PRINTS" id="PR01837">
    <property type="entry name" value="MGTCSAPBPROT"/>
</dbReference>
<feature type="domain" description="MgtC/SapB/SrpB/YhiD N-terminal" evidence="8">
    <location>
        <begin position="66"/>
        <end position="191"/>
    </location>
</feature>
<keyword evidence="5 7" id="KW-1133">Transmembrane helix</keyword>
<reference evidence="9 10" key="1">
    <citation type="submission" date="2018-09" db="EMBL/GenBank/DDBJ databases">
        <authorList>
            <person name="Postec A."/>
        </authorList>
    </citation>
    <scope>NUCLEOTIDE SEQUENCE [LARGE SCALE GENOMIC DNA]</scope>
    <source>
        <strain evidence="9">70B-A</strain>
    </source>
</reference>
<evidence type="ECO:0000259" key="8">
    <source>
        <dbReference type="Pfam" id="PF02308"/>
    </source>
</evidence>
<feature type="transmembrane region" description="Helical" evidence="7">
    <location>
        <begin position="20"/>
        <end position="41"/>
    </location>
</feature>
<dbReference type="GO" id="GO:0005886">
    <property type="term" value="C:plasma membrane"/>
    <property type="evidence" value="ECO:0007669"/>
    <property type="project" value="UniProtKB-SubCell"/>
</dbReference>
<keyword evidence="10" id="KW-1185">Reference proteome</keyword>
<evidence type="ECO:0000256" key="3">
    <source>
        <dbReference type="ARBA" id="ARBA00022475"/>
    </source>
</evidence>
<sequence>MIHKSQQSAIINGSNKSHIWNIPAFLVISLLTVITGVLLLIDLPRLQLLDYGVDLNALIKSMFTIFLACVIGSTIGWERESRNRPAGLRTYALVCMGSALVMITSFSIFEEYHTVVNSDPARLGAQVISGIGFLGAGTIIRDKFSVKGLTTAASLWVVACIGLAIGSGMYLTSMIISIVVYYILHNLRCMEDIKAEKMNYEILIRLKEENGQIKAIHKIMDKYEIVVRDINIVYGQTSFLEADNDDINIVIHAMILDHFIDKLIVELSGLSGVVSFSCGEE</sequence>